<sequence length="36" mass="4280">MTSGAAMQYTREPISSLCVRHMLVYMRPSIMLRRHR</sequence>
<keyword evidence="2" id="KW-1185">Reference proteome</keyword>
<accession>G7E5H1</accession>
<evidence type="ECO:0000313" key="2">
    <source>
        <dbReference type="Proteomes" id="UP000009131"/>
    </source>
</evidence>
<reference evidence="1 2" key="2">
    <citation type="journal article" date="2012" name="Open Biol.">
        <title>Characteristics of nucleosomes and linker DNA regions on the genome of the basidiomycete Mixia osmundae revealed by mono- and dinucleosome mapping.</title>
        <authorList>
            <person name="Nishida H."/>
            <person name="Kondo S."/>
            <person name="Matsumoto T."/>
            <person name="Suzuki Y."/>
            <person name="Yoshikawa H."/>
            <person name="Taylor T.D."/>
            <person name="Sugiyama J."/>
        </authorList>
    </citation>
    <scope>NUCLEOTIDE SEQUENCE [LARGE SCALE GENOMIC DNA]</scope>
    <source>
        <strain evidence="2">CBS 9802 / IAM 14324 / JCM 22182 / KY 12970</strain>
    </source>
</reference>
<reference evidence="1 2" key="1">
    <citation type="journal article" date="2011" name="J. Gen. Appl. Microbiol.">
        <title>Draft genome sequencing of the enigmatic basidiomycete Mixia osmundae.</title>
        <authorList>
            <person name="Nishida H."/>
            <person name="Nagatsuka Y."/>
            <person name="Sugiyama J."/>
        </authorList>
    </citation>
    <scope>NUCLEOTIDE SEQUENCE [LARGE SCALE GENOMIC DNA]</scope>
    <source>
        <strain evidence="2">CBS 9802 / IAM 14324 / JCM 22182 / KY 12970</strain>
    </source>
</reference>
<proteinExistence type="predicted"/>
<gene>
    <name evidence="1" type="primary">Mo04763</name>
    <name evidence="1" type="ORF">E5Q_04763</name>
</gene>
<dbReference type="Proteomes" id="UP000009131">
    <property type="component" value="Unassembled WGS sequence"/>
</dbReference>
<name>G7E5H1_MIXOS</name>
<dbReference type="HOGENOM" id="CLU_3359874_0_0_1"/>
<comment type="caution">
    <text evidence="1">The sequence shown here is derived from an EMBL/GenBank/DDBJ whole genome shotgun (WGS) entry which is preliminary data.</text>
</comment>
<dbReference type="AlphaFoldDB" id="G7E5H1"/>
<protein>
    <submittedName>
        <fullName evidence="1">Uncharacterized protein</fullName>
    </submittedName>
</protein>
<evidence type="ECO:0000313" key="1">
    <source>
        <dbReference type="EMBL" id="GAA98081.1"/>
    </source>
</evidence>
<dbReference type="EMBL" id="BABT02000150">
    <property type="protein sequence ID" value="GAA98081.1"/>
    <property type="molecule type" value="Genomic_DNA"/>
</dbReference>
<organism evidence="1 2">
    <name type="scientific">Mixia osmundae (strain CBS 9802 / IAM 14324 / JCM 22182 / KY 12970)</name>
    <dbReference type="NCBI Taxonomy" id="764103"/>
    <lineage>
        <taxon>Eukaryota</taxon>
        <taxon>Fungi</taxon>
        <taxon>Dikarya</taxon>
        <taxon>Basidiomycota</taxon>
        <taxon>Pucciniomycotina</taxon>
        <taxon>Mixiomycetes</taxon>
        <taxon>Mixiales</taxon>
        <taxon>Mixiaceae</taxon>
        <taxon>Mixia</taxon>
    </lineage>
</organism>
<dbReference type="InParanoid" id="G7E5H1"/>